<evidence type="ECO:0008006" key="4">
    <source>
        <dbReference type="Google" id="ProtNLM"/>
    </source>
</evidence>
<reference evidence="2 3" key="1">
    <citation type="submission" date="2017-07" db="EMBL/GenBank/DDBJ databases">
        <title>Draft Genome Sequences of Select Purple Nonsulfur Bacteria.</title>
        <authorList>
            <person name="Lasarre B."/>
            <person name="Mckinlay J.B."/>
        </authorList>
    </citation>
    <scope>NUCLEOTIDE SEQUENCE [LARGE SCALE GENOMIC DNA]</scope>
    <source>
        <strain evidence="2 3">DSM 5909</strain>
    </source>
</reference>
<feature type="coiled-coil region" evidence="1">
    <location>
        <begin position="20"/>
        <end position="57"/>
    </location>
</feature>
<dbReference type="EMBL" id="NPEX01000013">
    <property type="protein sequence ID" value="RAI45538.1"/>
    <property type="molecule type" value="Genomic_DNA"/>
</dbReference>
<name>A0A327LCL7_9BRAD</name>
<protein>
    <recommendedName>
        <fullName evidence="4">DUF1192 domain-containing protein</fullName>
    </recommendedName>
</protein>
<dbReference type="AlphaFoldDB" id="A0A327LCL7"/>
<dbReference type="InterPro" id="IPR009579">
    <property type="entry name" value="DUF1192"/>
</dbReference>
<accession>A0A327LCL7</accession>
<proteinExistence type="predicted"/>
<keyword evidence="1" id="KW-0175">Coiled coil</keyword>
<dbReference type="RefSeq" id="WP_111417636.1">
    <property type="nucleotide sequence ID" value="NZ_NPEX01000013.1"/>
</dbReference>
<gene>
    <name evidence="2" type="ORF">CH341_03460</name>
</gene>
<dbReference type="Proteomes" id="UP000249130">
    <property type="component" value="Unassembled WGS sequence"/>
</dbReference>
<comment type="caution">
    <text evidence="2">The sequence shown here is derived from an EMBL/GenBank/DDBJ whole genome shotgun (WGS) entry which is preliminary data.</text>
</comment>
<sequence>MAIGDEDDRPKPRRAHEIGQDLALLSVAELEERIALLREEIERLEAARDRKQASRSAADQWFKR</sequence>
<evidence type="ECO:0000313" key="2">
    <source>
        <dbReference type="EMBL" id="RAI45538.1"/>
    </source>
</evidence>
<organism evidence="2 3">
    <name type="scientific">Rhodoplanes roseus</name>
    <dbReference type="NCBI Taxonomy" id="29409"/>
    <lineage>
        <taxon>Bacteria</taxon>
        <taxon>Pseudomonadati</taxon>
        <taxon>Pseudomonadota</taxon>
        <taxon>Alphaproteobacteria</taxon>
        <taxon>Hyphomicrobiales</taxon>
        <taxon>Nitrobacteraceae</taxon>
        <taxon>Rhodoplanes</taxon>
    </lineage>
</organism>
<evidence type="ECO:0000256" key="1">
    <source>
        <dbReference type="SAM" id="Coils"/>
    </source>
</evidence>
<dbReference type="Pfam" id="PF06698">
    <property type="entry name" value="DUF1192"/>
    <property type="match status" value="1"/>
</dbReference>
<evidence type="ECO:0000313" key="3">
    <source>
        <dbReference type="Proteomes" id="UP000249130"/>
    </source>
</evidence>
<keyword evidence="3" id="KW-1185">Reference proteome</keyword>